<organism evidence="1 2">
    <name type="scientific">Rubroshorea leprosula</name>
    <dbReference type="NCBI Taxonomy" id="152421"/>
    <lineage>
        <taxon>Eukaryota</taxon>
        <taxon>Viridiplantae</taxon>
        <taxon>Streptophyta</taxon>
        <taxon>Embryophyta</taxon>
        <taxon>Tracheophyta</taxon>
        <taxon>Spermatophyta</taxon>
        <taxon>Magnoliopsida</taxon>
        <taxon>eudicotyledons</taxon>
        <taxon>Gunneridae</taxon>
        <taxon>Pentapetalae</taxon>
        <taxon>rosids</taxon>
        <taxon>malvids</taxon>
        <taxon>Malvales</taxon>
        <taxon>Dipterocarpaceae</taxon>
        <taxon>Rubroshorea</taxon>
    </lineage>
</organism>
<protein>
    <submittedName>
        <fullName evidence="1">Uncharacterized protein</fullName>
    </submittedName>
</protein>
<proteinExistence type="predicted"/>
<name>A0AAV5MVF4_9ROSI</name>
<evidence type="ECO:0000313" key="2">
    <source>
        <dbReference type="Proteomes" id="UP001054252"/>
    </source>
</evidence>
<sequence>MDKFGAWRGCQHTRIFPTKTGLQSGGRADGNFCRGLTATKIQEPKHNSN</sequence>
<dbReference type="AlphaFoldDB" id="A0AAV5MVF4"/>
<dbReference type="EMBL" id="BPVZ01000820">
    <property type="protein sequence ID" value="GKV52711.1"/>
    <property type="molecule type" value="Genomic_DNA"/>
</dbReference>
<keyword evidence="2" id="KW-1185">Reference proteome</keyword>
<reference evidence="1 2" key="1">
    <citation type="journal article" date="2021" name="Commun. Biol.">
        <title>The genome of Shorea leprosula (Dipterocarpaceae) highlights the ecological relevance of drought in aseasonal tropical rainforests.</title>
        <authorList>
            <person name="Ng K.K.S."/>
            <person name="Kobayashi M.J."/>
            <person name="Fawcett J.A."/>
            <person name="Hatakeyama M."/>
            <person name="Paape T."/>
            <person name="Ng C.H."/>
            <person name="Ang C.C."/>
            <person name="Tnah L.H."/>
            <person name="Lee C.T."/>
            <person name="Nishiyama T."/>
            <person name="Sese J."/>
            <person name="O'Brien M.J."/>
            <person name="Copetti D."/>
            <person name="Mohd Noor M.I."/>
            <person name="Ong R.C."/>
            <person name="Putra M."/>
            <person name="Sireger I.Z."/>
            <person name="Indrioko S."/>
            <person name="Kosugi Y."/>
            <person name="Izuno A."/>
            <person name="Isagi Y."/>
            <person name="Lee S.L."/>
            <person name="Shimizu K.K."/>
        </authorList>
    </citation>
    <scope>NUCLEOTIDE SEQUENCE [LARGE SCALE GENOMIC DNA]</scope>
    <source>
        <strain evidence="1">214</strain>
    </source>
</reference>
<dbReference type="Proteomes" id="UP001054252">
    <property type="component" value="Unassembled WGS sequence"/>
</dbReference>
<evidence type="ECO:0000313" key="1">
    <source>
        <dbReference type="EMBL" id="GKV52711.1"/>
    </source>
</evidence>
<gene>
    <name evidence="1" type="ORF">SLEP1_g59282</name>
</gene>
<accession>A0AAV5MVF4</accession>
<comment type="caution">
    <text evidence="1">The sequence shown here is derived from an EMBL/GenBank/DDBJ whole genome shotgun (WGS) entry which is preliminary data.</text>
</comment>